<evidence type="ECO:0000313" key="4">
    <source>
        <dbReference type="Proteomes" id="UP000005426"/>
    </source>
</evidence>
<reference evidence="3 4" key="1">
    <citation type="journal article" date="2011" name="Genome Biol.">
        <title>Comparative genome sequence analysis underscores mycoparasitism as the ancestral life style of Trichoderma.</title>
        <authorList>
            <person name="Kubicek C.P."/>
            <person name="Herrera-Estrella A."/>
            <person name="Seidl-Seiboth V."/>
            <person name="Martinez D.A."/>
            <person name="Druzhinina I.S."/>
            <person name="Thon M."/>
            <person name="Zeilinger S."/>
            <person name="Casas-Flores S."/>
            <person name="Horwitz B.A."/>
            <person name="Mukherjee P.K."/>
            <person name="Mukherjee M."/>
            <person name="Kredics L."/>
            <person name="Alcaraz L.D."/>
            <person name="Aerts A."/>
            <person name="Antal Z."/>
            <person name="Atanasova L."/>
            <person name="Cervantes-Badillo M.G."/>
            <person name="Challacombe J."/>
            <person name="Chertkov O."/>
            <person name="McCluskey K."/>
            <person name="Coulpier F."/>
            <person name="Deshpande N."/>
            <person name="von Doehren H."/>
            <person name="Ebbole D.J."/>
            <person name="Esquivel-Naranjo E.U."/>
            <person name="Fekete E."/>
            <person name="Flipphi M."/>
            <person name="Glaser F."/>
            <person name="Gomez-Rodriguez E.Y."/>
            <person name="Gruber S."/>
            <person name="Han C."/>
            <person name="Henrissat B."/>
            <person name="Hermosa R."/>
            <person name="Hernandez-Onate M."/>
            <person name="Karaffa L."/>
            <person name="Kosti I."/>
            <person name="Le Crom S."/>
            <person name="Lindquist E."/>
            <person name="Lucas S."/>
            <person name="Luebeck M."/>
            <person name="Luebeck P.S."/>
            <person name="Margeot A."/>
            <person name="Metz B."/>
            <person name="Misra M."/>
            <person name="Nevalainen H."/>
            <person name="Omann M."/>
            <person name="Packer N."/>
            <person name="Perrone G."/>
            <person name="Uresti-Rivera E.E."/>
            <person name="Salamov A."/>
            <person name="Schmoll M."/>
            <person name="Seiboth B."/>
            <person name="Shapiro H."/>
            <person name="Sukno S."/>
            <person name="Tamayo-Ramos J.A."/>
            <person name="Tisch D."/>
            <person name="Wiest A."/>
            <person name="Wilkinson H.H."/>
            <person name="Zhang M."/>
            <person name="Coutinho P.M."/>
            <person name="Kenerley C.M."/>
            <person name="Monte E."/>
            <person name="Baker S.E."/>
            <person name="Grigoriev I.V."/>
        </authorList>
    </citation>
    <scope>NUCLEOTIDE SEQUENCE [LARGE SCALE GENOMIC DNA]</scope>
    <source>
        <strain evidence="4">ATCC 20476 / IMI 206040</strain>
    </source>
</reference>
<dbReference type="Proteomes" id="UP000005426">
    <property type="component" value="Unassembled WGS sequence"/>
</dbReference>
<evidence type="ECO:0000256" key="2">
    <source>
        <dbReference type="SAM" id="MobiDB-lite"/>
    </source>
</evidence>
<proteinExistence type="predicted"/>
<feature type="compositionally biased region" description="Polar residues" evidence="2">
    <location>
        <begin position="87"/>
        <end position="97"/>
    </location>
</feature>
<feature type="region of interest" description="Disordered" evidence="2">
    <location>
        <begin position="332"/>
        <end position="359"/>
    </location>
</feature>
<dbReference type="STRING" id="452589.G9P3V9"/>
<comment type="caution">
    <text evidence="3">The sequence shown here is derived from an EMBL/GenBank/DDBJ whole genome shotgun (WGS) entry which is preliminary data.</text>
</comment>
<dbReference type="eggNOG" id="ENOG502SJ1Q">
    <property type="taxonomic scope" value="Eukaryota"/>
</dbReference>
<feature type="coiled-coil region" evidence="1">
    <location>
        <begin position="146"/>
        <end position="173"/>
    </location>
</feature>
<feature type="compositionally biased region" description="Polar residues" evidence="2">
    <location>
        <begin position="498"/>
        <end position="511"/>
    </location>
</feature>
<evidence type="ECO:0000256" key="1">
    <source>
        <dbReference type="SAM" id="Coils"/>
    </source>
</evidence>
<feature type="region of interest" description="Disordered" evidence="2">
    <location>
        <begin position="206"/>
        <end position="266"/>
    </location>
</feature>
<dbReference type="AlphaFoldDB" id="G9P3V9"/>
<dbReference type="GeneID" id="25775486"/>
<organism evidence="3 4">
    <name type="scientific">Hypocrea atroviridis (strain ATCC 20476 / IMI 206040)</name>
    <name type="common">Trichoderma atroviride</name>
    <dbReference type="NCBI Taxonomy" id="452589"/>
    <lineage>
        <taxon>Eukaryota</taxon>
        <taxon>Fungi</taxon>
        <taxon>Dikarya</taxon>
        <taxon>Ascomycota</taxon>
        <taxon>Pezizomycotina</taxon>
        <taxon>Sordariomycetes</taxon>
        <taxon>Hypocreomycetidae</taxon>
        <taxon>Hypocreales</taxon>
        <taxon>Hypocreaceae</taxon>
        <taxon>Trichoderma</taxon>
    </lineage>
</organism>
<feature type="compositionally biased region" description="Basic and acidic residues" evidence="2">
    <location>
        <begin position="828"/>
        <end position="838"/>
    </location>
</feature>
<evidence type="ECO:0000313" key="3">
    <source>
        <dbReference type="EMBL" id="EHK43064.1"/>
    </source>
</evidence>
<sequence length="878" mass="96800">MSSRDNGLAAAHQANAITPRKLTEKEAKEIAEYEKILRFRDAVLSGEHPTIKVQGNVALSSKAILTDTRAPSEPGEVDAKPHAPESSFASTQKQNPSLLPHLADAGAKPADSDIPRSLGAGAGVGAGAATTQINPIFLEKSDELVRAEIQLQRQRLERALREELENHRNTRHAEPVIEFDLPDVLAKALTLVQASATPFAANRGLTANSASDSFDDRTYYSSQHETPDSNLTSRVRRSTDEGMMVDSRRESQSGPRETINSGGHVAATTVRDYPAAGSSSQPFYQAPAPVANVTLSRPEKQQVPGLHHLHVDSGSLAVTHAPAIAAIATGAEASRTAERGHQGPENSVPKPVQNQPEQPLPLIRNHDLVPVAPQPAKIAPLTVVNVQTPVAETVVPAPLAAPAPAQAQVAALRNEAPAAAAVSDSSSQGTKEADQRKKKKKRKVERQAPEAEASPRIKVEPRSQSPVTAPAYTRPTKRQRQSQGHANESERPEPRHTQPPSNASYERQPSQVYRGERAPVTYQAPEPRRIVVRHAQGIEPATALNYDRDFIDDRLASGEGFIRLPHSSERYVRRDYARETDALDRARHGTIVREPYVISEGPYREPTRVYHEPLEAPRASILPEGESFIVPPRPPTRVMVDSYGREYIEPALSSARQSVAPLPRSGEPEVIYERRPPTQSLSGHHGAGVPYNEGGVVYTRPLSVYDPVNRVFVSQPPESPYDHRDGQYREHQLQQRGYIQLSGPHDRRIVEERPIEYASRPVGYQASDRVRLEPTGQPYYRMHSIHPDASGREATSASTVRYDSRRPEGSQPYIREYVGSPMQRPPTVHREYSARPSERYQGPPAPTRGSNEIAFIEQPRAATREIVYLDDVRREVYR</sequence>
<protein>
    <submittedName>
        <fullName evidence="3">Uncharacterized protein</fullName>
    </submittedName>
</protein>
<dbReference type="KEGG" id="tatv:25775486"/>
<keyword evidence="4" id="KW-1185">Reference proteome</keyword>
<feature type="compositionally biased region" description="Polar residues" evidence="2">
    <location>
        <begin position="219"/>
        <end position="233"/>
    </location>
</feature>
<feature type="region of interest" description="Disordered" evidence="2">
    <location>
        <begin position="419"/>
        <end position="521"/>
    </location>
</feature>
<dbReference type="OrthoDB" id="5333304at2759"/>
<feature type="region of interest" description="Disordered" evidence="2">
    <location>
        <begin position="783"/>
        <end position="850"/>
    </location>
</feature>
<name>G9P3V9_HYPAI</name>
<accession>G9P3V9</accession>
<dbReference type="HOGENOM" id="CLU_013199_0_0_1"/>
<feature type="compositionally biased region" description="Basic and acidic residues" evidence="2">
    <location>
        <begin position="487"/>
        <end position="496"/>
    </location>
</feature>
<feature type="compositionally biased region" description="Polar residues" evidence="2">
    <location>
        <begin position="252"/>
        <end position="261"/>
    </location>
</feature>
<dbReference type="OMA" id="YVQEMPP"/>
<dbReference type="EMBL" id="ABDG02000026">
    <property type="protein sequence ID" value="EHK43064.1"/>
    <property type="molecule type" value="Genomic_DNA"/>
</dbReference>
<keyword evidence="1" id="KW-0175">Coiled coil</keyword>
<gene>
    <name evidence="3" type="ORF">TRIATDRAFT_136901</name>
</gene>
<feature type="compositionally biased region" description="Basic and acidic residues" evidence="2">
    <location>
        <begin position="445"/>
        <end position="461"/>
    </location>
</feature>
<feature type="region of interest" description="Disordered" evidence="2">
    <location>
        <begin position="64"/>
        <end position="100"/>
    </location>
</feature>
<feature type="region of interest" description="Disordered" evidence="2">
    <location>
        <begin position="1"/>
        <end position="20"/>
    </location>
</feature>